<proteinExistence type="predicted"/>
<dbReference type="PROSITE" id="PS50932">
    <property type="entry name" value="HTH_LACI_2"/>
    <property type="match status" value="1"/>
</dbReference>
<dbReference type="SUPFAM" id="SSF47413">
    <property type="entry name" value="lambda repressor-like DNA-binding domains"/>
    <property type="match status" value="1"/>
</dbReference>
<dbReference type="InterPro" id="IPR000843">
    <property type="entry name" value="HTH_LacI"/>
</dbReference>
<dbReference type="InterPro" id="IPR028082">
    <property type="entry name" value="Peripla_BP_I"/>
</dbReference>
<dbReference type="Gene3D" id="3.40.50.2300">
    <property type="match status" value="2"/>
</dbReference>
<evidence type="ECO:0000313" key="5">
    <source>
        <dbReference type="EMBL" id="MST31405.1"/>
    </source>
</evidence>
<keyword evidence="2 5" id="KW-0238">DNA-binding</keyword>
<dbReference type="PANTHER" id="PTHR30146">
    <property type="entry name" value="LACI-RELATED TRANSCRIPTIONAL REPRESSOR"/>
    <property type="match status" value="1"/>
</dbReference>
<evidence type="ECO:0000256" key="1">
    <source>
        <dbReference type="ARBA" id="ARBA00023015"/>
    </source>
</evidence>
<dbReference type="CDD" id="cd01392">
    <property type="entry name" value="HTH_LacI"/>
    <property type="match status" value="1"/>
</dbReference>
<dbReference type="Pfam" id="PF13377">
    <property type="entry name" value="Peripla_BP_3"/>
    <property type="match status" value="1"/>
</dbReference>
<protein>
    <submittedName>
        <fullName evidence="5">LacI family DNA-binding transcriptional regulator</fullName>
    </submittedName>
</protein>
<dbReference type="GO" id="GO:0003677">
    <property type="term" value="F:DNA binding"/>
    <property type="evidence" value="ECO:0007669"/>
    <property type="project" value="UniProtKB-KW"/>
</dbReference>
<dbReference type="InterPro" id="IPR046335">
    <property type="entry name" value="LacI/GalR-like_sensor"/>
</dbReference>
<evidence type="ECO:0000256" key="2">
    <source>
        <dbReference type="ARBA" id="ARBA00023125"/>
    </source>
</evidence>
<dbReference type="PANTHER" id="PTHR30146:SF109">
    <property type="entry name" value="HTH-TYPE TRANSCRIPTIONAL REGULATOR GALS"/>
    <property type="match status" value="1"/>
</dbReference>
<dbReference type="SUPFAM" id="SSF53822">
    <property type="entry name" value="Periplasmic binding protein-like I"/>
    <property type="match status" value="1"/>
</dbReference>
<reference evidence="5 6" key="1">
    <citation type="submission" date="2019-11" db="EMBL/GenBank/DDBJ databases">
        <title>Acidiferrimicrobium australis gen. nov., sp. nov., an acidophilic and obligately heterotrophic, member of the Actinobacteria that catalyses dissimilatory oxido- reduction of iron isolated from metal-rich acidic water in Chile.</title>
        <authorList>
            <person name="Gonzalez D."/>
            <person name="Huber K."/>
            <person name="Hedrich S."/>
            <person name="Rojas-Villalobos C."/>
            <person name="Quatrini R."/>
            <person name="Dinamarca M.A."/>
            <person name="Schwarz A."/>
            <person name="Canales C."/>
            <person name="Nancucheo I."/>
        </authorList>
    </citation>
    <scope>NUCLEOTIDE SEQUENCE [LARGE SCALE GENOMIC DNA]</scope>
    <source>
        <strain evidence="5 6">USS-CCA1</strain>
    </source>
</reference>
<sequence length="348" mass="37220">MEQQSPDLDGVGVRHRATIAEIARAADVSRQTVSNVLNAPHRVREETRRRVEQVIADTGYRPLKSAQSLRTRRSNLLAVGFQSPGAEPSPVLDVFLHALSTSAQTLGYQILLLTAGSDGAEIQAYTEAVVDYAVDGIVLTGTHTHDERIDWLRRQRLPFVTFGRPWGALGGHSWVDVDGAAGTRAATEHLARAGHTRIAFLGWPAGSGSGDDRLQGWKQACGRAGLPTRGLLRRSANTIEDGRKTCAAVLDQPRPPTAIVCVSDALAVGAWLEMRDRGLVPGRDVALIGFDDSTTASVIGLSSVAQPLPAVADACLDALRGQLGSEGPSSGRWRQVLLQPELVLRESG</sequence>
<keyword evidence="6" id="KW-1185">Reference proteome</keyword>
<comment type="caution">
    <text evidence="5">The sequence shown here is derived from an EMBL/GenBank/DDBJ whole genome shotgun (WGS) entry which is preliminary data.</text>
</comment>
<dbReference type="InterPro" id="IPR010982">
    <property type="entry name" value="Lambda_DNA-bd_dom_sf"/>
</dbReference>
<organism evidence="5 6">
    <name type="scientific">Acidiferrimicrobium australe</name>
    <dbReference type="NCBI Taxonomy" id="2664430"/>
    <lineage>
        <taxon>Bacteria</taxon>
        <taxon>Bacillati</taxon>
        <taxon>Actinomycetota</taxon>
        <taxon>Acidimicrobiia</taxon>
        <taxon>Acidimicrobiales</taxon>
        <taxon>Acidimicrobiaceae</taxon>
        <taxon>Acidiferrimicrobium</taxon>
    </lineage>
</organism>
<name>A0ABW9QNQ1_9ACTN</name>
<feature type="domain" description="HTH lacI-type" evidence="4">
    <location>
        <begin position="17"/>
        <end position="71"/>
    </location>
</feature>
<dbReference type="Pfam" id="PF00356">
    <property type="entry name" value="LacI"/>
    <property type="match status" value="1"/>
</dbReference>
<keyword evidence="1" id="KW-0805">Transcription regulation</keyword>
<keyword evidence="3" id="KW-0804">Transcription</keyword>
<evidence type="ECO:0000259" key="4">
    <source>
        <dbReference type="PROSITE" id="PS50932"/>
    </source>
</evidence>
<dbReference type="Proteomes" id="UP000437736">
    <property type="component" value="Unassembled WGS sequence"/>
</dbReference>
<dbReference type="SMART" id="SM00354">
    <property type="entry name" value="HTH_LACI"/>
    <property type="match status" value="1"/>
</dbReference>
<dbReference type="CDD" id="cd06292">
    <property type="entry name" value="PBP1_AglR_RafR-like"/>
    <property type="match status" value="1"/>
</dbReference>
<evidence type="ECO:0000313" key="6">
    <source>
        <dbReference type="Proteomes" id="UP000437736"/>
    </source>
</evidence>
<dbReference type="Gene3D" id="1.10.260.40">
    <property type="entry name" value="lambda repressor-like DNA-binding domains"/>
    <property type="match status" value="1"/>
</dbReference>
<gene>
    <name evidence="5" type="ORF">GHK86_01485</name>
</gene>
<evidence type="ECO:0000256" key="3">
    <source>
        <dbReference type="ARBA" id="ARBA00023163"/>
    </source>
</evidence>
<dbReference type="EMBL" id="WJHE01000061">
    <property type="protein sequence ID" value="MST31405.1"/>
    <property type="molecule type" value="Genomic_DNA"/>
</dbReference>
<dbReference type="PROSITE" id="PS00356">
    <property type="entry name" value="HTH_LACI_1"/>
    <property type="match status" value="1"/>
</dbReference>
<accession>A0ABW9QNQ1</accession>